<dbReference type="Gene3D" id="1.10.10.10">
    <property type="entry name" value="Winged helix-like DNA-binding domain superfamily/Winged helix DNA-binding domain"/>
    <property type="match status" value="1"/>
</dbReference>
<gene>
    <name evidence="5" type="ORF">SAMN05660443_0055</name>
</gene>
<dbReference type="InterPro" id="IPR019887">
    <property type="entry name" value="Tscrpt_reg_AsnC/Lrp_C"/>
</dbReference>
<dbReference type="PROSITE" id="PS00519">
    <property type="entry name" value="HTH_ASNC_1"/>
    <property type="match status" value="1"/>
</dbReference>
<dbReference type="InterPro" id="IPR019885">
    <property type="entry name" value="Tscrpt_reg_HTH_AsnC-type_CS"/>
</dbReference>
<dbReference type="PRINTS" id="PR00033">
    <property type="entry name" value="HTHASNC"/>
</dbReference>
<organism evidence="5 6">
    <name type="scientific">Marinospirillum celere</name>
    <dbReference type="NCBI Taxonomy" id="1122252"/>
    <lineage>
        <taxon>Bacteria</taxon>
        <taxon>Pseudomonadati</taxon>
        <taxon>Pseudomonadota</taxon>
        <taxon>Gammaproteobacteria</taxon>
        <taxon>Oceanospirillales</taxon>
        <taxon>Oceanospirillaceae</taxon>
        <taxon>Marinospirillum</taxon>
    </lineage>
</organism>
<dbReference type="InterPro" id="IPR000485">
    <property type="entry name" value="AsnC-type_HTH_dom"/>
</dbReference>
<accession>A0A1I1DTN0</accession>
<dbReference type="STRING" id="1122252.SAMN05660443_0055"/>
<evidence type="ECO:0000256" key="1">
    <source>
        <dbReference type="ARBA" id="ARBA00023015"/>
    </source>
</evidence>
<dbReference type="Pfam" id="PF13412">
    <property type="entry name" value="HTH_24"/>
    <property type="match status" value="1"/>
</dbReference>
<proteinExistence type="predicted"/>
<dbReference type="EMBL" id="FOLH01000001">
    <property type="protein sequence ID" value="SFB77782.1"/>
    <property type="molecule type" value="Genomic_DNA"/>
</dbReference>
<dbReference type="SMART" id="SM00344">
    <property type="entry name" value="HTH_ASNC"/>
    <property type="match status" value="1"/>
</dbReference>
<name>A0A1I1DTN0_9GAMM</name>
<keyword evidence="3" id="KW-0804">Transcription</keyword>
<dbReference type="Pfam" id="PF01037">
    <property type="entry name" value="AsnC_trans_reg"/>
    <property type="match status" value="1"/>
</dbReference>
<dbReference type="InterPro" id="IPR019888">
    <property type="entry name" value="Tscrpt_reg_AsnC-like"/>
</dbReference>
<keyword evidence="1" id="KW-0805">Transcription regulation</keyword>
<evidence type="ECO:0000256" key="3">
    <source>
        <dbReference type="ARBA" id="ARBA00023163"/>
    </source>
</evidence>
<evidence type="ECO:0000313" key="5">
    <source>
        <dbReference type="EMBL" id="SFB77782.1"/>
    </source>
</evidence>
<feature type="domain" description="HTH asnC-type" evidence="4">
    <location>
        <begin position="7"/>
        <end position="68"/>
    </location>
</feature>
<dbReference type="SUPFAM" id="SSF46785">
    <property type="entry name" value="Winged helix' DNA-binding domain"/>
    <property type="match status" value="1"/>
</dbReference>
<evidence type="ECO:0000313" key="6">
    <source>
        <dbReference type="Proteomes" id="UP000199058"/>
    </source>
</evidence>
<dbReference type="RefSeq" id="WP_091957538.1">
    <property type="nucleotide sequence ID" value="NZ_FOLH01000001.1"/>
</dbReference>
<evidence type="ECO:0000256" key="2">
    <source>
        <dbReference type="ARBA" id="ARBA00023125"/>
    </source>
</evidence>
<dbReference type="AlphaFoldDB" id="A0A1I1DTN0"/>
<dbReference type="Proteomes" id="UP000199058">
    <property type="component" value="Unassembled WGS sequence"/>
</dbReference>
<keyword evidence="2" id="KW-0238">DNA-binding</keyword>
<dbReference type="GO" id="GO:0043200">
    <property type="term" value="P:response to amino acid"/>
    <property type="evidence" value="ECO:0007669"/>
    <property type="project" value="TreeGrafter"/>
</dbReference>
<dbReference type="PANTHER" id="PTHR30154:SF34">
    <property type="entry name" value="TRANSCRIPTIONAL REGULATOR AZLB"/>
    <property type="match status" value="1"/>
</dbReference>
<evidence type="ECO:0000259" key="4">
    <source>
        <dbReference type="PROSITE" id="PS50956"/>
    </source>
</evidence>
<dbReference type="Gene3D" id="3.30.70.920">
    <property type="match status" value="1"/>
</dbReference>
<keyword evidence="6" id="KW-1185">Reference proteome</keyword>
<dbReference type="InterPro" id="IPR036388">
    <property type="entry name" value="WH-like_DNA-bd_sf"/>
</dbReference>
<dbReference type="InterPro" id="IPR036390">
    <property type="entry name" value="WH_DNA-bd_sf"/>
</dbReference>
<dbReference type="PANTHER" id="PTHR30154">
    <property type="entry name" value="LEUCINE-RESPONSIVE REGULATORY PROTEIN"/>
    <property type="match status" value="1"/>
</dbReference>
<dbReference type="GO" id="GO:0005829">
    <property type="term" value="C:cytosol"/>
    <property type="evidence" value="ECO:0007669"/>
    <property type="project" value="TreeGrafter"/>
</dbReference>
<sequence>MSLLMELDQYDWQLLRVLQADARLSKVALSEQVNLSSSQCSRRLQRLEQLGLIDHYATHLNRELLGLNVMAFVSVTLEKHGENPAQRFHQAIKEIAAIQEGYSVTGDADYLLRVISEDLKSFSDFLMDQLVAIPGVSHVKSTVVLDCIKASNQLPLPKLATAQVLR</sequence>
<dbReference type="SUPFAM" id="SSF54909">
    <property type="entry name" value="Dimeric alpha+beta barrel"/>
    <property type="match status" value="1"/>
</dbReference>
<dbReference type="GO" id="GO:0043565">
    <property type="term" value="F:sequence-specific DNA binding"/>
    <property type="evidence" value="ECO:0007669"/>
    <property type="project" value="InterPro"/>
</dbReference>
<protein>
    <submittedName>
        <fullName evidence="5">Lrp/AsnC family transcriptional regulator, leucine-responsive regulatory protein</fullName>
    </submittedName>
</protein>
<dbReference type="OrthoDB" id="8590699at2"/>
<dbReference type="InterPro" id="IPR011008">
    <property type="entry name" value="Dimeric_a/b-barrel"/>
</dbReference>
<reference evidence="5 6" key="1">
    <citation type="submission" date="2016-10" db="EMBL/GenBank/DDBJ databases">
        <authorList>
            <person name="de Groot N.N."/>
        </authorList>
    </citation>
    <scope>NUCLEOTIDE SEQUENCE [LARGE SCALE GENOMIC DNA]</scope>
    <source>
        <strain evidence="5 6">DSM 18438</strain>
    </source>
</reference>
<dbReference type="PROSITE" id="PS50956">
    <property type="entry name" value="HTH_ASNC_2"/>
    <property type="match status" value="1"/>
</dbReference>